<keyword evidence="13" id="KW-1185">Reference proteome</keyword>
<evidence type="ECO:0000256" key="5">
    <source>
        <dbReference type="ARBA" id="ARBA00022729"/>
    </source>
</evidence>
<dbReference type="SUPFAM" id="SSF52058">
    <property type="entry name" value="L domain-like"/>
    <property type="match status" value="1"/>
</dbReference>
<accession>A0A8T2TLS1</accession>
<keyword evidence="6" id="KW-0677">Repeat</keyword>
<dbReference type="PROSITE" id="PS51450">
    <property type="entry name" value="LRR"/>
    <property type="match status" value="1"/>
</dbReference>
<evidence type="ECO:0000256" key="7">
    <source>
        <dbReference type="ARBA" id="ARBA00022989"/>
    </source>
</evidence>
<dbReference type="InterPro" id="IPR013210">
    <property type="entry name" value="LRR_N_plant-typ"/>
</dbReference>
<name>A0A8T2TLS1_CERRI</name>
<keyword evidence="9" id="KW-0325">Glycoprotein</keyword>
<gene>
    <name evidence="12" type="ORF">KP509_11G001100</name>
</gene>
<dbReference type="FunFam" id="3.80.10.10:FF:000722">
    <property type="entry name" value="Leucine-rich repeat receptor-like protein kinase"/>
    <property type="match status" value="1"/>
</dbReference>
<keyword evidence="3" id="KW-0433">Leucine-rich repeat</keyword>
<keyword evidence="8 10" id="KW-0472">Membrane</keyword>
<evidence type="ECO:0000256" key="3">
    <source>
        <dbReference type="ARBA" id="ARBA00022614"/>
    </source>
</evidence>
<evidence type="ECO:0000259" key="11">
    <source>
        <dbReference type="Pfam" id="PF08263"/>
    </source>
</evidence>
<evidence type="ECO:0000256" key="4">
    <source>
        <dbReference type="ARBA" id="ARBA00022692"/>
    </source>
</evidence>
<sequence length="436" mass="46742">MAMVVFCSPTSTSRATGTARFLPTLLVYAFLVLLLLIGSATSDFDHLTCSDEEDNDGLTDTPGAPVCSSQDRKALLQFKSAISSDPNHVLLDWHASNANCCSWTGVTCDGATGRVVRLKLYNQNLKGRLSPGISDLSSLQVLILDDNDFFGTIPSSLGTLESLRRLCLSNLPSLKGPIPESFGRLKNLELLDLSSDALSGPLPSSFGGLSNLQALYLYGNNISGTIPASFGLLSRLYLAGLSSNQIEGRVPDSFTFGLTSLVFLDLSNNKITGLPKDLRSLGSLEYIRMSNNPLMSGDSVEGIATAPQISEIHLSSCMIKGPFPAWVSRLPQPDTEYISEWVTPSLDLSNNAISGEIPPALGNLTNLQRLSLENNKLRGSIPTSFVQLQSLQLFNVSYNNLSGKIPQASPFTTFDTSAYIPGNRGLCGHPLGPCKS</sequence>
<keyword evidence="2" id="KW-0597">Phosphoprotein</keyword>
<dbReference type="FunFam" id="3.80.10.10:FF:000275">
    <property type="entry name" value="Leucine-rich repeat receptor-like protein kinase"/>
    <property type="match status" value="1"/>
</dbReference>
<dbReference type="PANTHER" id="PTHR48065:SF7">
    <property type="entry name" value="LEUCINE-RICH REPEAT-CONTAINING N-TERMINAL PLANT-TYPE DOMAIN-CONTAINING PROTEIN"/>
    <property type="match status" value="1"/>
</dbReference>
<keyword evidence="5" id="KW-0732">Signal</keyword>
<organism evidence="12 13">
    <name type="scientific">Ceratopteris richardii</name>
    <name type="common">Triangle waterfern</name>
    <dbReference type="NCBI Taxonomy" id="49495"/>
    <lineage>
        <taxon>Eukaryota</taxon>
        <taxon>Viridiplantae</taxon>
        <taxon>Streptophyta</taxon>
        <taxon>Embryophyta</taxon>
        <taxon>Tracheophyta</taxon>
        <taxon>Polypodiopsida</taxon>
        <taxon>Polypodiidae</taxon>
        <taxon>Polypodiales</taxon>
        <taxon>Pteridineae</taxon>
        <taxon>Pteridaceae</taxon>
        <taxon>Parkerioideae</taxon>
        <taxon>Ceratopteris</taxon>
    </lineage>
</organism>
<evidence type="ECO:0000313" key="13">
    <source>
        <dbReference type="Proteomes" id="UP000825935"/>
    </source>
</evidence>
<dbReference type="OrthoDB" id="676979at2759"/>
<dbReference type="Proteomes" id="UP000825935">
    <property type="component" value="Chromosome 11"/>
</dbReference>
<feature type="transmembrane region" description="Helical" evidence="10">
    <location>
        <begin position="21"/>
        <end position="40"/>
    </location>
</feature>
<dbReference type="AlphaFoldDB" id="A0A8T2TLS1"/>
<dbReference type="GO" id="GO:0016020">
    <property type="term" value="C:membrane"/>
    <property type="evidence" value="ECO:0007669"/>
    <property type="project" value="UniProtKB-SubCell"/>
</dbReference>
<feature type="domain" description="Leucine-rich repeat-containing N-terminal plant-type" evidence="11">
    <location>
        <begin position="69"/>
        <end position="109"/>
    </location>
</feature>
<evidence type="ECO:0000313" key="12">
    <source>
        <dbReference type="EMBL" id="KAH7424287.1"/>
    </source>
</evidence>
<dbReference type="PANTHER" id="PTHR48065">
    <property type="entry name" value="OS10G0469600 PROTEIN"/>
    <property type="match status" value="1"/>
</dbReference>
<dbReference type="PRINTS" id="PR00019">
    <property type="entry name" value="LEURICHRPT"/>
</dbReference>
<evidence type="ECO:0000256" key="1">
    <source>
        <dbReference type="ARBA" id="ARBA00004167"/>
    </source>
</evidence>
<dbReference type="InterPro" id="IPR001611">
    <property type="entry name" value="Leu-rich_rpt"/>
</dbReference>
<comment type="caution">
    <text evidence="12">The sequence shown here is derived from an EMBL/GenBank/DDBJ whole genome shotgun (WGS) entry which is preliminary data.</text>
</comment>
<comment type="subcellular location">
    <subcellularLocation>
        <location evidence="1">Membrane</location>
        <topology evidence="1">Single-pass membrane protein</topology>
    </subcellularLocation>
</comment>
<dbReference type="InterPro" id="IPR003591">
    <property type="entry name" value="Leu-rich_rpt_typical-subtyp"/>
</dbReference>
<dbReference type="InterPro" id="IPR032675">
    <property type="entry name" value="LRR_dom_sf"/>
</dbReference>
<dbReference type="Pfam" id="PF00560">
    <property type="entry name" value="LRR_1"/>
    <property type="match status" value="1"/>
</dbReference>
<evidence type="ECO:0000256" key="9">
    <source>
        <dbReference type="ARBA" id="ARBA00023180"/>
    </source>
</evidence>
<dbReference type="OMA" id="LDWHASN"/>
<dbReference type="Pfam" id="PF08263">
    <property type="entry name" value="LRRNT_2"/>
    <property type="match status" value="1"/>
</dbReference>
<reference evidence="12" key="1">
    <citation type="submission" date="2021-08" db="EMBL/GenBank/DDBJ databases">
        <title>WGS assembly of Ceratopteris richardii.</title>
        <authorList>
            <person name="Marchant D.B."/>
            <person name="Chen G."/>
            <person name="Jenkins J."/>
            <person name="Shu S."/>
            <person name="Leebens-Mack J."/>
            <person name="Grimwood J."/>
            <person name="Schmutz J."/>
            <person name="Soltis P."/>
            <person name="Soltis D."/>
            <person name="Chen Z.-H."/>
        </authorList>
    </citation>
    <scope>NUCLEOTIDE SEQUENCE</scope>
    <source>
        <strain evidence="12">Whitten #5841</strain>
        <tissue evidence="12">Leaf</tissue>
    </source>
</reference>
<evidence type="ECO:0000256" key="2">
    <source>
        <dbReference type="ARBA" id="ARBA00022553"/>
    </source>
</evidence>
<dbReference type="Pfam" id="PF13855">
    <property type="entry name" value="LRR_8"/>
    <property type="match status" value="3"/>
</dbReference>
<protein>
    <recommendedName>
        <fullName evidence="11">Leucine-rich repeat-containing N-terminal plant-type domain-containing protein</fullName>
    </recommendedName>
</protein>
<dbReference type="EMBL" id="CM035416">
    <property type="protein sequence ID" value="KAH7424287.1"/>
    <property type="molecule type" value="Genomic_DNA"/>
</dbReference>
<proteinExistence type="predicted"/>
<evidence type="ECO:0000256" key="10">
    <source>
        <dbReference type="SAM" id="Phobius"/>
    </source>
</evidence>
<dbReference type="Gene3D" id="3.80.10.10">
    <property type="entry name" value="Ribonuclease Inhibitor"/>
    <property type="match status" value="2"/>
</dbReference>
<evidence type="ECO:0000256" key="6">
    <source>
        <dbReference type="ARBA" id="ARBA00022737"/>
    </source>
</evidence>
<keyword evidence="7 10" id="KW-1133">Transmembrane helix</keyword>
<keyword evidence="4 10" id="KW-0812">Transmembrane</keyword>
<evidence type="ECO:0000256" key="8">
    <source>
        <dbReference type="ARBA" id="ARBA00023136"/>
    </source>
</evidence>
<dbReference type="SMART" id="SM00369">
    <property type="entry name" value="LRR_TYP"/>
    <property type="match status" value="5"/>
</dbReference>